<keyword evidence="1" id="KW-0472">Membrane</keyword>
<name>A0A8S5N2B7_9CAUD</name>
<proteinExistence type="predicted"/>
<dbReference type="GO" id="GO:0016787">
    <property type="term" value="F:hydrolase activity"/>
    <property type="evidence" value="ECO:0007669"/>
    <property type="project" value="UniProtKB-KW"/>
</dbReference>
<protein>
    <submittedName>
        <fullName evidence="2">Cell Wall Hydrolase</fullName>
    </submittedName>
</protein>
<keyword evidence="1" id="KW-1133">Transmembrane helix</keyword>
<dbReference type="Gene3D" id="1.10.10.2520">
    <property type="entry name" value="Cell wall hydrolase SleB, domain 1"/>
    <property type="match status" value="1"/>
</dbReference>
<sequence>MREKETAVRDRYTVMITLLCTACLALLILIAFALSKPEEEQHIPAPEMNAEGLCTVTVKHMSQPTEAEILAMAQTMSGECYENEYGDMLKVGMAICNRVDYSGGMYSFPDTIQGVCAQPGQIYGYDPSRRPKDIYTQAAREVLSNWYGIKNGEARPWEPGIKFWSGFGGTKNTFREDYR</sequence>
<organism evidence="2">
    <name type="scientific">Myoviridae sp. ctZSu31</name>
    <dbReference type="NCBI Taxonomy" id="2826665"/>
    <lineage>
        <taxon>Viruses</taxon>
        <taxon>Duplodnaviria</taxon>
        <taxon>Heunggongvirae</taxon>
        <taxon>Uroviricota</taxon>
        <taxon>Caudoviricetes</taxon>
    </lineage>
</organism>
<reference evidence="2" key="1">
    <citation type="journal article" date="2021" name="Proc. Natl. Acad. Sci. U.S.A.">
        <title>A Catalog of Tens of Thousands of Viruses from Human Metagenomes Reveals Hidden Associations with Chronic Diseases.</title>
        <authorList>
            <person name="Tisza M.J."/>
            <person name="Buck C.B."/>
        </authorList>
    </citation>
    <scope>NUCLEOTIDE SEQUENCE</scope>
    <source>
        <strain evidence="2">CtZSu31</strain>
    </source>
</reference>
<feature type="transmembrane region" description="Helical" evidence="1">
    <location>
        <begin position="12"/>
        <end position="34"/>
    </location>
</feature>
<dbReference type="EMBL" id="BK015047">
    <property type="protein sequence ID" value="DAD88750.1"/>
    <property type="molecule type" value="Genomic_DNA"/>
</dbReference>
<accession>A0A8S5N2B7</accession>
<evidence type="ECO:0000313" key="2">
    <source>
        <dbReference type="EMBL" id="DAD88750.1"/>
    </source>
</evidence>
<keyword evidence="2" id="KW-0378">Hydrolase</keyword>
<keyword evidence="1" id="KW-0812">Transmembrane</keyword>
<dbReference type="InterPro" id="IPR042047">
    <property type="entry name" value="SleB_dom1"/>
</dbReference>
<evidence type="ECO:0000256" key="1">
    <source>
        <dbReference type="SAM" id="Phobius"/>
    </source>
</evidence>